<sequence length="278" mass="31661">MTWVPSIHAPSKYRKMHMYKRYDDKISRTHSTNKKHFDVIDNSGRVTGYFSQDSFTIAGLKIKNQSFGEALFEPDLFWRTKNDGILGLGFNNVDGDEEPSVFDNMVSQGLVEAPVFSIYLNRYGSSGPDSVFTLGGTNPDYFEEDFIFADLTVPHRWQFKIDRVQLSSGDSIFSKSGYQAVLDSSSSFIAGPFEETRTINLQLGGKSFRSRNGLTKLKGQDICASRILEMGWRKNDEADWVLGMNFMRAYCTQFDKGNHRIGFAKTYSYEDIITREPL</sequence>
<dbReference type="InterPro" id="IPR034164">
    <property type="entry name" value="Pepsin-like_dom"/>
</dbReference>
<keyword evidence="3" id="KW-0064">Aspartyl protease</keyword>
<dbReference type="CDD" id="cd05471">
    <property type="entry name" value="pepsin_like"/>
    <property type="match status" value="1"/>
</dbReference>
<evidence type="ECO:0000256" key="1">
    <source>
        <dbReference type="ARBA" id="ARBA00007447"/>
    </source>
</evidence>
<keyword evidence="4" id="KW-0378">Hydrolase</keyword>
<evidence type="ECO:0000256" key="3">
    <source>
        <dbReference type="ARBA" id="ARBA00022750"/>
    </source>
</evidence>
<comment type="caution">
    <text evidence="6">The sequence shown here is derived from an EMBL/GenBank/DDBJ whole genome shotgun (WGS) entry which is preliminary data.</text>
</comment>
<dbReference type="GO" id="GO:0006508">
    <property type="term" value="P:proteolysis"/>
    <property type="evidence" value="ECO:0007669"/>
    <property type="project" value="UniProtKB-KW"/>
</dbReference>
<evidence type="ECO:0000313" key="6">
    <source>
        <dbReference type="EMBL" id="GFO50183.1"/>
    </source>
</evidence>
<dbReference type="Pfam" id="PF00026">
    <property type="entry name" value="Asp"/>
    <property type="match status" value="2"/>
</dbReference>
<evidence type="ECO:0000256" key="2">
    <source>
        <dbReference type="ARBA" id="ARBA00022670"/>
    </source>
</evidence>
<keyword evidence="2" id="KW-0645">Protease</keyword>
<dbReference type="PANTHER" id="PTHR47966:SF51">
    <property type="entry name" value="BETA-SITE APP-CLEAVING ENZYME, ISOFORM A-RELATED"/>
    <property type="match status" value="1"/>
</dbReference>
<accession>A0AAV4E1G7</accession>
<evidence type="ECO:0000259" key="5">
    <source>
        <dbReference type="PROSITE" id="PS51767"/>
    </source>
</evidence>
<evidence type="ECO:0000256" key="4">
    <source>
        <dbReference type="ARBA" id="ARBA00022801"/>
    </source>
</evidence>
<name>A0AAV4E1G7_9GAST</name>
<proteinExistence type="inferred from homology"/>
<reference evidence="6 7" key="1">
    <citation type="journal article" date="2021" name="Elife">
        <title>Chloroplast acquisition without the gene transfer in kleptoplastic sea slugs, Plakobranchus ocellatus.</title>
        <authorList>
            <person name="Maeda T."/>
            <person name="Takahashi S."/>
            <person name="Yoshida T."/>
            <person name="Shimamura S."/>
            <person name="Takaki Y."/>
            <person name="Nagai Y."/>
            <person name="Toyoda A."/>
            <person name="Suzuki Y."/>
            <person name="Arimoto A."/>
            <person name="Ishii H."/>
            <person name="Satoh N."/>
            <person name="Nishiyama T."/>
            <person name="Hasebe M."/>
            <person name="Maruyama T."/>
            <person name="Minagawa J."/>
            <person name="Obokata J."/>
            <person name="Shigenobu S."/>
        </authorList>
    </citation>
    <scope>NUCLEOTIDE SEQUENCE [LARGE SCALE GENOMIC DNA]</scope>
</reference>
<gene>
    <name evidence="6" type="ORF">PoB_007668800</name>
</gene>
<dbReference type="Gene3D" id="2.60.40.1960">
    <property type="match status" value="1"/>
</dbReference>
<dbReference type="Gene3D" id="2.40.70.10">
    <property type="entry name" value="Acid Proteases"/>
    <property type="match status" value="3"/>
</dbReference>
<organism evidence="6 7">
    <name type="scientific">Plakobranchus ocellatus</name>
    <dbReference type="NCBI Taxonomy" id="259542"/>
    <lineage>
        <taxon>Eukaryota</taxon>
        <taxon>Metazoa</taxon>
        <taxon>Spiralia</taxon>
        <taxon>Lophotrochozoa</taxon>
        <taxon>Mollusca</taxon>
        <taxon>Gastropoda</taxon>
        <taxon>Heterobranchia</taxon>
        <taxon>Euthyneura</taxon>
        <taxon>Panpulmonata</taxon>
        <taxon>Sacoglossa</taxon>
        <taxon>Placobranchoidea</taxon>
        <taxon>Plakobranchidae</taxon>
        <taxon>Plakobranchus</taxon>
    </lineage>
</organism>
<dbReference type="InterPro" id="IPR033121">
    <property type="entry name" value="PEPTIDASE_A1"/>
</dbReference>
<keyword evidence="7" id="KW-1185">Reference proteome</keyword>
<dbReference type="EMBL" id="BLXT01008584">
    <property type="protein sequence ID" value="GFO50183.1"/>
    <property type="molecule type" value="Genomic_DNA"/>
</dbReference>
<comment type="similarity">
    <text evidence="1">Belongs to the peptidase A1 family.</text>
</comment>
<dbReference type="PANTHER" id="PTHR47966">
    <property type="entry name" value="BETA-SITE APP-CLEAVING ENZYME, ISOFORM A-RELATED"/>
    <property type="match status" value="1"/>
</dbReference>
<dbReference type="PROSITE" id="PS51767">
    <property type="entry name" value="PEPTIDASE_A1"/>
    <property type="match status" value="1"/>
</dbReference>
<dbReference type="Proteomes" id="UP000735302">
    <property type="component" value="Unassembled WGS sequence"/>
</dbReference>
<protein>
    <submittedName>
        <fullName evidence="6">Cathepsin d</fullName>
    </submittedName>
</protein>
<evidence type="ECO:0000313" key="7">
    <source>
        <dbReference type="Proteomes" id="UP000735302"/>
    </source>
</evidence>
<dbReference type="SUPFAM" id="SSF50630">
    <property type="entry name" value="Acid proteases"/>
    <property type="match status" value="1"/>
</dbReference>
<feature type="domain" description="Peptidase A1" evidence="5">
    <location>
        <begin position="1"/>
        <end position="278"/>
    </location>
</feature>
<dbReference type="InterPro" id="IPR001461">
    <property type="entry name" value="Aspartic_peptidase_A1"/>
</dbReference>
<dbReference type="AlphaFoldDB" id="A0AAV4E1G7"/>
<dbReference type="InterPro" id="IPR021109">
    <property type="entry name" value="Peptidase_aspartic_dom_sf"/>
</dbReference>
<dbReference type="FunFam" id="2.40.70.10:FF:000115">
    <property type="entry name" value="Lysosomal aspartic protease"/>
    <property type="match status" value="1"/>
</dbReference>
<dbReference type="PRINTS" id="PR00792">
    <property type="entry name" value="PEPSIN"/>
</dbReference>
<dbReference type="GO" id="GO:0004190">
    <property type="term" value="F:aspartic-type endopeptidase activity"/>
    <property type="evidence" value="ECO:0007669"/>
    <property type="project" value="UniProtKB-KW"/>
</dbReference>